<dbReference type="GO" id="GO:0016020">
    <property type="term" value="C:membrane"/>
    <property type="evidence" value="ECO:0007669"/>
    <property type="project" value="InterPro"/>
</dbReference>
<proteinExistence type="predicted"/>
<evidence type="ECO:0000256" key="8">
    <source>
        <dbReference type="ARBA" id="ARBA00023012"/>
    </source>
</evidence>
<evidence type="ECO:0000259" key="11">
    <source>
        <dbReference type="Pfam" id="PF07730"/>
    </source>
</evidence>
<accession>A0A2I2KMJ5</accession>
<keyword evidence="10" id="KW-1133">Transmembrane helix</keyword>
<dbReference type="InterPro" id="IPR036890">
    <property type="entry name" value="HATPase_C_sf"/>
</dbReference>
<dbReference type="EMBL" id="FZMO01000068">
    <property type="protein sequence ID" value="SNQ46869.1"/>
    <property type="molecule type" value="Genomic_DNA"/>
</dbReference>
<name>A0A2I2KMJ5_9ACTN</name>
<evidence type="ECO:0000256" key="10">
    <source>
        <dbReference type="SAM" id="Phobius"/>
    </source>
</evidence>
<keyword evidence="7" id="KW-0067">ATP-binding</keyword>
<evidence type="ECO:0000256" key="5">
    <source>
        <dbReference type="ARBA" id="ARBA00022741"/>
    </source>
</evidence>
<dbReference type="GO" id="GO:0005524">
    <property type="term" value="F:ATP binding"/>
    <property type="evidence" value="ECO:0007669"/>
    <property type="project" value="UniProtKB-KW"/>
</dbReference>
<feature type="transmembrane region" description="Helical" evidence="10">
    <location>
        <begin position="94"/>
        <end position="115"/>
    </location>
</feature>
<dbReference type="PANTHER" id="PTHR24421:SF10">
    <property type="entry name" value="NITRATE_NITRITE SENSOR PROTEIN NARQ"/>
    <property type="match status" value="1"/>
</dbReference>
<evidence type="ECO:0000259" key="12">
    <source>
        <dbReference type="Pfam" id="PF13796"/>
    </source>
</evidence>
<evidence type="ECO:0000256" key="7">
    <source>
        <dbReference type="ARBA" id="ARBA00022840"/>
    </source>
</evidence>
<dbReference type="GO" id="GO:0046983">
    <property type="term" value="F:protein dimerization activity"/>
    <property type="evidence" value="ECO:0007669"/>
    <property type="project" value="InterPro"/>
</dbReference>
<feature type="transmembrane region" description="Helical" evidence="10">
    <location>
        <begin position="171"/>
        <end position="195"/>
    </location>
</feature>
<evidence type="ECO:0000256" key="3">
    <source>
        <dbReference type="ARBA" id="ARBA00022553"/>
    </source>
</evidence>
<dbReference type="PANTHER" id="PTHR24421">
    <property type="entry name" value="NITRATE/NITRITE SENSOR PROTEIN NARX-RELATED"/>
    <property type="match status" value="1"/>
</dbReference>
<dbReference type="Gene3D" id="1.20.5.1930">
    <property type="match status" value="1"/>
</dbReference>
<evidence type="ECO:0000313" key="13">
    <source>
        <dbReference type="EMBL" id="SNQ46869.1"/>
    </source>
</evidence>
<dbReference type="EC" id="2.7.13.3" evidence="2"/>
<dbReference type="CDD" id="cd16917">
    <property type="entry name" value="HATPase_UhpB-NarQ-NarX-like"/>
    <property type="match status" value="1"/>
</dbReference>
<keyword evidence="8" id="KW-0902">Two-component regulatory system</keyword>
<keyword evidence="6 13" id="KW-0418">Kinase</keyword>
<dbReference type="InterPro" id="IPR011712">
    <property type="entry name" value="Sig_transdc_His_kin_sub3_dim/P"/>
</dbReference>
<dbReference type="Gene3D" id="3.30.565.10">
    <property type="entry name" value="Histidine kinase-like ATPase, C-terminal domain"/>
    <property type="match status" value="1"/>
</dbReference>
<dbReference type="SUPFAM" id="SSF55874">
    <property type="entry name" value="ATPase domain of HSP90 chaperone/DNA topoisomerase II/histidine kinase"/>
    <property type="match status" value="1"/>
</dbReference>
<dbReference type="RefSeq" id="WP_243407291.1">
    <property type="nucleotide sequence ID" value="NZ_FZMO01000068.1"/>
</dbReference>
<dbReference type="Pfam" id="PF07730">
    <property type="entry name" value="HisKA_3"/>
    <property type="match status" value="1"/>
</dbReference>
<feature type="compositionally biased region" description="Low complexity" evidence="9">
    <location>
        <begin position="24"/>
        <end position="39"/>
    </location>
</feature>
<dbReference type="InterPro" id="IPR050482">
    <property type="entry name" value="Sensor_HK_TwoCompSys"/>
</dbReference>
<keyword evidence="3" id="KW-0597">Phosphoprotein</keyword>
<gene>
    <name evidence="13" type="ORF">FRACA_160020</name>
</gene>
<evidence type="ECO:0000313" key="14">
    <source>
        <dbReference type="Proteomes" id="UP000234331"/>
    </source>
</evidence>
<protein>
    <recommendedName>
        <fullName evidence="2">histidine kinase</fullName>
        <ecNumber evidence="2">2.7.13.3</ecNumber>
    </recommendedName>
</protein>
<evidence type="ECO:0000256" key="6">
    <source>
        <dbReference type="ARBA" id="ARBA00022777"/>
    </source>
</evidence>
<evidence type="ECO:0000256" key="9">
    <source>
        <dbReference type="SAM" id="MobiDB-lite"/>
    </source>
</evidence>
<dbReference type="AlphaFoldDB" id="A0A2I2KMJ5"/>
<keyword evidence="10" id="KW-0472">Membrane</keyword>
<keyword evidence="5" id="KW-0547">Nucleotide-binding</keyword>
<feature type="domain" description="Putative sensor" evidence="12">
    <location>
        <begin position="73"/>
        <end position="191"/>
    </location>
</feature>
<feature type="transmembrane region" description="Helical" evidence="10">
    <location>
        <begin position="70"/>
        <end position="88"/>
    </location>
</feature>
<keyword evidence="4" id="KW-0808">Transferase</keyword>
<evidence type="ECO:0000256" key="4">
    <source>
        <dbReference type="ARBA" id="ARBA00022679"/>
    </source>
</evidence>
<keyword evidence="14" id="KW-1185">Reference proteome</keyword>
<evidence type="ECO:0000256" key="2">
    <source>
        <dbReference type="ARBA" id="ARBA00012438"/>
    </source>
</evidence>
<keyword evidence="10" id="KW-0812">Transmembrane</keyword>
<reference evidence="13 14" key="1">
    <citation type="submission" date="2017-06" db="EMBL/GenBank/DDBJ databases">
        <authorList>
            <person name="Kim H.J."/>
            <person name="Triplett B.A."/>
        </authorList>
    </citation>
    <scope>NUCLEOTIDE SEQUENCE [LARGE SCALE GENOMIC DNA]</scope>
    <source>
        <strain evidence="13">FRACA_ARgP5</strain>
    </source>
</reference>
<dbReference type="Pfam" id="PF13796">
    <property type="entry name" value="Sensor"/>
    <property type="match status" value="1"/>
</dbReference>
<feature type="region of interest" description="Disordered" evidence="9">
    <location>
        <begin position="1"/>
        <end position="46"/>
    </location>
</feature>
<dbReference type="Proteomes" id="UP000234331">
    <property type="component" value="Unassembled WGS sequence"/>
</dbReference>
<sequence length="440" mass="45701">MAADAAASPGPLPITDGAPPPPAVATAGTPAAAPGSADPPGHRTESAALAATAERARPARLAAGGATWRGLLFLLLNLPLGLVGFVFVTTMLALGVGLAVTVIGLPVLAVGLWVCRGFGAVERARARWLLGLRIPAPSRPPRRRVDGLGATFAALGDPVAWRHALYLFIRLPWSIISFVAALVLVTVGWVVLPWATRALVAVDRAMIRGLLSPSESVERRIRELEGDRGTLVDSAAADLRRIERDLHDGAQARLVTLAMGLGMAKEKLADDPHAAAQMVAEAHGEAKLALQELRDLARGINPAILTDRGLPAALVSLAARCTVPTRAAVTLDSRPAAAVETMLYFAASELLTNISKHSRAEAATVELRRVDGGATLVLEVGDNGVGGVDPRGGSGIAGLTERVDAVDGTLVVDSPPGGPTLVSVTVPWRESTELVEPARR</sequence>
<dbReference type="InterPro" id="IPR025828">
    <property type="entry name" value="Put_sensor_dom"/>
</dbReference>
<organism evidence="13 14">
    <name type="scientific">Frankia canadensis</name>
    <dbReference type="NCBI Taxonomy" id="1836972"/>
    <lineage>
        <taxon>Bacteria</taxon>
        <taxon>Bacillati</taxon>
        <taxon>Actinomycetota</taxon>
        <taxon>Actinomycetes</taxon>
        <taxon>Frankiales</taxon>
        <taxon>Frankiaceae</taxon>
        <taxon>Frankia</taxon>
    </lineage>
</organism>
<feature type="domain" description="Signal transduction histidine kinase subgroup 3 dimerisation and phosphoacceptor" evidence="11">
    <location>
        <begin position="240"/>
        <end position="303"/>
    </location>
</feature>
<comment type="catalytic activity">
    <reaction evidence="1">
        <text>ATP + protein L-histidine = ADP + protein N-phospho-L-histidine.</text>
        <dbReference type="EC" id="2.7.13.3"/>
    </reaction>
</comment>
<evidence type="ECO:0000256" key="1">
    <source>
        <dbReference type="ARBA" id="ARBA00000085"/>
    </source>
</evidence>
<dbReference type="GO" id="GO:0000155">
    <property type="term" value="F:phosphorelay sensor kinase activity"/>
    <property type="evidence" value="ECO:0007669"/>
    <property type="project" value="InterPro"/>
</dbReference>